<gene>
    <name evidence="1" type="ORF">HG66A1_62480</name>
</gene>
<sequence>MDHSEVFAILILFCIEPPYKKEWYEIHHSHRDFAHGWESHGVEPIMLNPLNEEHHSNLK</sequence>
<dbReference type="Proteomes" id="UP000320421">
    <property type="component" value="Chromosome"/>
</dbReference>
<reference evidence="1 2" key="1">
    <citation type="submission" date="2019-02" db="EMBL/GenBank/DDBJ databases">
        <title>Deep-cultivation of Planctomycetes and their phenomic and genomic characterization uncovers novel biology.</title>
        <authorList>
            <person name="Wiegand S."/>
            <person name="Jogler M."/>
            <person name="Boedeker C."/>
            <person name="Pinto D."/>
            <person name="Vollmers J."/>
            <person name="Rivas-Marin E."/>
            <person name="Kohn T."/>
            <person name="Peeters S.H."/>
            <person name="Heuer A."/>
            <person name="Rast P."/>
            <person name="Oberbeckmann S."/>
            <person name="Bunk B."/>
            <person name="Jeske O."/>
            <person name="Meyerdierks A."/>
            <person name="Storesund J.E."/>
            <person name="Kallscheuer N."/>
            <person name="Luecker S."/>
            <person name="Lage O.M."/>
            <person name="Pohl T."/>
            <person name="Merkel B.J."/>
            <person name="Hornburger P."/>
            <person name="Mueller R.-W."/>
            <person name="Bruemmer F."/>
            <person name="Labrenz M."/>
            <person name="Spormann A.M."/>
            <person name="Op den Camp H."/>
            <person name="Overmann J."/>
            <person name="Amann R."/>
            <person name="Jetten M.S.M."/>
            <person name="Mascher T."/>
            <person name="Medema M.H."/>
            <person name="Devos D.P."/>
            <person name="Kaster A.-K."/>
            <person name="Ovreas L."/>
            <person name="Rohde M."/>
            <person name="Galperin M.Y."/>
            <person name="Jogler C."/>
        </authorList>
    </citation>
    <scope>NUCLEOTIDE SEQUENCE [LARGE SCALE GENOMIC DNA]</scope>
    <source>
        <strain evidence="1 2">HG66A1</strain>
    </source>
</reference>
<name>A0A517PYF1_9PLAN</name>
<dbReference type="AlphaFoldDB" id="A0A517PYF1"/>
<organism evidence="1 2">
    <name type="scientific">Gimesia chilikensis</name>
    <dbReference type="NCBI Taxonomy" id="2605989"/>
    <lineage>
        <taxon>Bacteria</taxon>
        <taxon>Pseudomonadati</taxon>
        <taxon>Planctomycetota</taxon>
        <taxon>Planctomycetia</taxon>
        <taxon>Planctomycetales</taxon>
        <taxon>Planctomycetaceae</taxon>
        <taxon>Gimesia</taxon>
    </lineage>
</organism>
<accession>A0A517PYF1</accession>
<proteinExistence type="predicted"/>
<evidence type="ECO:0000313" key="1">
    <source>
        <dbReference type="EMBL" id="QDT24416.1"/>
    </source>
</evidence>
<evidence type="ECO:0000313" key="2">
    <source>
        <dbReference type="Proteomes" id="UP000320421"/>
    </source>
</evidence>
<protein>
    <submittedName>
        <fullName evidence="1">Uncharacterized protein</fullName>
    </submittedName>
</protein>
<dbReference type="EMBL" id="CP036266">
    <property type="protein sequence ID" value="QDT24416.1"/>
    <property type="molecule type" value="Genomic_DNA"/>
</dbReference>
<keyword evidence="2" id="KW-1185">Reference proteome</keyword>